<protein>
    <submittedName>
        <fullName evidence="1">Transportin-1</fullName>
    </submittedName>
</protein>
<feature type="non-terminal residue" evidence="1">
    <location>
        <position position="94"/>
    </location>
</feature>
<dbReference type="EMBL" id="JAMZIH010003637">
    <property type="protein sequence ID" value="KAJ1676697.1"/>
    <property type="molecule type" value="Genomic_DNA"/>
</dbReference>
<comment type="caution">
    <text evidence="1">The sequence shown here is derived from an EMBL/GenBank/DDBJ whole genome shotgun (WGS) entry which is preliminary data.</text>
</comment>
<organism evidence="1 2">
    <name type="scientific">Spiromyces aspiralis</name>
    <dbReference type="NCBI Taxonomy" id="68401"/>
    <lineage>
        <taxon>Eukaryota</taxon>
        <taxon>Fungi</taxon>
        <taxon>Fungi incertae sedis</taxon>
        <taxon>Zoopagomycota</taxon>
        <taxon>Kickxellomycotina</taxon>
        <taxon>Kickxellomycetes</taxon>
        <taxon>Kickxellales</taxon>
        <taxon>Kickxellaceae</taxon>
        <taxon>Spiromyces</taxon>
    </lineage>
</organism>
<name>A0ACC1HKH2_9FUNG</name>
<accession>A0ACC1HKH2</accession>
<evidence type="ECO:0000313" key="1">
    <source>
        <dbReference type="EMBL" id="KAJ1676697.1"/>
    </source>
</evidence>
<gene>
    <name evidence="1" type="primary">TNPO1</name>
    <name evidence="1" type="ORF">EV182_007665</name>
</gene>
<reference evidence="1" key="1">
    <citation type="submission" date="2022-06" db="EMBL/GenBank/DDBJ databases">
        <title>Phylogenomic reconstructions and comparative analyses of Kickxellomycotina fungi.</title>
        <authorList>
            <person name="Reynolds N.K."/>
            <person name="Stajich J.E."/>
            <person name="Barry K."/>
            <person name="Grigoriev I.V."/>
            <person name="Crous P."/>
            <person name="Smith M.E."/>
        </authorList>
    </citation>
    <scope>NUCLEOTIDE SEQUENCE</scope>
    <source>
        <strain evidence="1">RSA 2271</strain>
    </source>
</reference>
<sequence>MDWKPDANSLAQLIELLKNTQSTNNQVQHENSLRLNELRKVPDFPNYLLFVLTSMQDQSAQIRAVAGLLLKNNVQQDFHNILPEVLNNIKQRAL</sequence>
<proteinExistence type="predicted"/>
<dbReference type="Proteomes" id="UP001145114">
    <property type="component" value="Unassembled WGS sequence"/>
</dbReference>
<keyword evidence="2" id="KW-1185">Reference proteome</keyword>
<evidence type="ECO:0000313" key="2">
    <source>
        <dbReference type="Proteomes" id="UP001145114"/>
    </source>
</evidence>